<dbReference type="Proteomes" id="UP001305414">
    <property type="component" value="Unassembled WGS sequence"/>
</dbReference>
<evidence type="ECO:0000313" key="2">
    <source>
        <dbReference type="Proteomes" id="UP001305414"/>
    </source>
</evidence>
<organism evidence="1 2">
    <name type="scientific">Xylaria bambusicola</name>
    <dbReference type="NCBI Taxonomy" id="326684"/>
    <lineage>
        <taxon>Eukaryota</taxon>
        <taxon>Fungi</taxon>
        <taxon>Dikarya</taxon>
        <taxon>Ascomycota</taxon>
        <taxon>Pezizomycotina</taxon>
        <taxon>Sordariomycetes</taxon>
        <taxon>Xylariomycetidae</taxon>
        <taxon>Xylariales</taxon>
        <taxon>Xylariaceae</taxon>
        <taxon>Xylaria</taxon>
    </lineage>
</organism>
<proteinExistence type="predicted"/>
<dbReference type="EMBL" id="JAWHQM010000011">
    <property type="protein sequence ID" value="KAK5629231.1"/>
    <property type="molecule type" value="Genomic_DNA"/>
</dbReference>
<accession>A0AAN7UPN5</accession>
<dbReference type="AlphaFoldDB" id="A0AAN7UPN5"/>
<sequence>MTLYGTVIIGWTTHLPPKLQLAHEAWIWLRSGPALTNAVQCAFDGFFCRLATPLGRHRRFYELLATEAMRILVQEIGNYAAHRAGFAHRTVNIDAGLG</sequence>
<reference evidence="1 2" key="1">
    <citation type="submission" date="2023-10" db="EMBL/GenBank/DDBJ databases">
        <title>Draft genome sequence of Xylaria bambusicola isolate GMP-LS, the root and basal stem rot pathogen of sugarcane in Indonesia.</title>
        <authorList>
            <person name="Selvaraj P."/>
            <person name="Muralishankar V."/>
            <person name="Muruganantham S."/>
            <person name="Sp S."/>
            <person name="Haryani S."/>
            <person name="Lau K.J.X."/>
            <person name="Naqvi N.I."/>
        </authorList>
    </citation>
    <scope>NUCLEOTIDE SEQUENCE [LARGE SCALE GENOMIC DNA]</scope>
    <source>
        <strain evidence="1">GMP-LS</strain>
    </source>
</reference>
<keyword evidence="2" id="KW-1185">Reference proteome</keyword>
<protein>
    <submittedName>
        <fullName evidence="1">Uncharacterized protein</fullName>
    </submittedName>
</protein>
<gene>
    <name evidence="1" type="ORF">RRF57_004946</name>
</gene>
<comment type="caution">
    <text evidence="1">The sequence shown here is derived from an EMBL/GenBank/DDBJ whole genome shotgun (WGS) entry which is preliminary data.</text>
</comment>
<evidence type="ECO:0000313" key="1">
    <source>
        <dbReference type="EMBL" id="KAK5629231.1"/>
    </source>
</evidence>
<name>A0AAN7UPN5_9PEZI</name>